<dbReference type="Proteomes" id="UP000193642">
    <property type="component" value="Unassembled WGS sequence"/>
</dbReference>
<dbReference type="AlphaFoldDB" id="A0A1Y2CKW1"/>
<reference evidence="1 2" key="1">
    <citation type="submission" date="2016-07" db="EMBL/GenBank/DDBJ databases">
        <title>Pervasive Adenine N6-methylation of Active Genes in Fungi.</title>
        <authorList>
            <consortium name="DOE Joint Genome Institute"/>
            <person name="Mondo S.J."/>
            <person name="Dannebaum R.O."/>
            <person name="Kuo R.C."/>
            <person name="Labutti K."/>
            <person name="Haridas S."/>
            <person name="Kuo A."/>
            <person name="Salamov A."/>
            <person name="Ahrendt S.R."/>
            <person name="Lipzen A."/>
            <person name="Sullivan W."/>
            <person name="Andreopoulos W.B."/>
            <person name="Clum A."/>
            <person name="Lindquist E."/>
            <person name="Daum C."/>
            <person name="Ramamoorthy G.K."/>
            <person name="Gryganskyi A."/>
            <person name="Culley D."/>
            <person name="Magnuson J.K."/>
            <person name="James T.Y."/>
            <person name="O'Malley M.A."/>
            <person name="Stajich J.E."/>
            <person name="Spatafora J.W."/>
            <person name="Visel A."/>
            <person name="Grigoriev I.V."/>
        </authorList>
    </citation>
    <scope>NUCLEOTIDE SEQUENCE [LARGE SCALE GENOMIC DNA]</scope>
    <source>
        <strain evidence="1 2">JEL800</strain>
    </source>
</reference>
<dbReference type="EMBL" id="MCGO01000013">
    <property type="protein sequence ID" value="ORY47653.1"/>
    <property type="molecule type" value="Genomic_DNA"/>
</dbReference>
<organism evidence="1 2">
    <name type="scientific">Rhizoclosmatium globosum</name>
    <dbReference type="NCBI Taxonomy" id="329046"/>
    <lineage>
        <taxon>Eukaryota</taxon>
        <taxon>Fungi</taxon>
        <taxon>Fungi incertae sedis</taxon>
        <taxon>Chytridiomycota</taxon>
        <taxon>Chytridiomycota incertae sedis</taxon>
        <taxon>Chytridiomycetes</taxon>
        <taxon>Chytridiales</taxon>
        <taxon>Chytriomycetaceae</taxon>
        <taxon>Rhizoclosmatium</taxon>
    </lineage>
</organism>
<comment type="caution">
    <text evidence="1">The sequence shown here is derived from an EMBL/GenBank/DDBJ whole genome shotgun (WGS) entry which is preliminary data.</text>
</comment>
<accession>A0A1Y2CKW1</accession>
<sequence length="175" mass="20060">MTKQLRATVFDILHSHGVYEEFIAELSKPLPPKPTKKDQEETADIWSIEIKAKEGICKFSKPLIIATEATPSTRVVRLAHSWADVWDVTYDPLYEYSLVRTTAHPNTWDWIPVNRYSTHQDGFTVFETKELVDEAVQYSEDWARVLVERGYGDVGQAQIVRLGAPQPVVQMQSRL</sequence>
<evidence type="ECO:0000313" key="2">
    <source>
        <dbReference type="Proteomes" id="UP000193642"/>
    </source>
</evidence>
<dbReference type="STRING" id="329046.A0A1Y2CKW1"/>
<name>A0A1Y2CKW1_9FUNG</name>
<protein>
    <submittedName>
        <fullName evidence="1">Uncharacterized protein</fullName>
    </submittedName>
</protein>
<evidence type="ECO:0000313" key="1">
    <source>
        <dbReference type="EMBL" id="ORY47653.1"/>
    </source>
</evidence>
<gene>
    <name evidence="1" type="ORF">BCR33DRAFT_714754</name>
</gene>
<proteinExistence type="predicted"/>
<keyword evidence="2" id="KW-1185">Reference proteome</keyword>
<dbReference type="OrthoDB" id="2136266at2759"/>